<dbReference type="SUPFAM" id="SSF50998">
    <property type="entry name" value="Quinoprotein alcohol dehydrogenase-like"/>
    <property type="match status" value="2"/>
</dbReference>
<evidence type="ECO:0000256" key="1">
    <source>
        <dbReference type="SAM" id="MobiDB-lite"/>
    </source>
</evidence>
<name>A0A7X3S750_9HYPH</name>
<protein>
    <submittedName>
        <fullName evidence="3">PQQ-binding-like beta-propeller repeat protein</fullName>
    </submittedName>
</protein>
<evidence type="ECO:0000313" key="3">
    <source>
        <dbReference type="EMBL" id="MXN64441.1"/>
    </source>
</evidence>
<feature type="compositionally biased region" description="Polar residues" evidence="1">
    <location>
        <begin position="54"/>
        <end position="69"/>
    </location>
</feature>
<dbReference type="SMART" id="SM00564">
    <property type="entry name" value="PQQ"/>
    <property type="match status" value="7"/>
</dbReference>
<proteinExistence type="predicted"/>
<dbReference type="InterPro" id="IPR018391">
    <property type="entry name" value="PQQ_b-propeller_rpt"/>
</dbReference>
<dbReference type="InterPro" id="IPR002372">
    <property type="entry name" value="PQQ_rpt_dom"/>
</dbReference>
<sequence>MLAGCGTVSDFADSVNPFSSKEKILPGERQALFDVENNPAQISGQEASLGPASGGQSWPQAGGDASNNPGNVAVSASGARAWRASLGSSGGGIGSFVSSPMRLAARPVSDGGRIFVYKQDGTVVALSAGNGGRVWSRSLRPENERDVAAGGGVATDNGGVFVATGYGQLAALNAANGAVLWTVDLDAPAREAPTAASGHVFVVTQNNEVVAVSQEDGSEKWTFSGIPETGGVLSAANPAVSGGTVVFPSSSGEVLAMDIEKGEPKWIDGVSRSYRTRAVSGLVDVAGSPVIADGLVFTVGVAGRVIATDLKTGERRWELDYGSVHTPVTSGNALFLIDLDDNLVAIERKSGTPLWQLPLPQPEDDDDRANWAGPILASGTLLAFSSDGRIARVDAKTGRLQDTRETSVDIYVSPIVAGGRIVAVSSKGEVVAFN</sequence>
<dbReference type="EMBL" id="WUMV01000002">
    <property type="protein sequence ID" value="MXN64441.1"/>
    <property type="molecule type" value="Genomic_DNA"/>
</dbReference>
<evidence type="ECO:0000313" key="4">
    <source>
        <dbReference type="Proteomes" id="UP000433101"/>
    </source>
</evidence>
<evidence type="ECO:0000259" key="2">
    <source>
        <dbReference type="Pfam" id="PF13360"/>
    </source>
</evidence>
<comment type="caution">
    <text evidence="3">The sequence shown here is derived from an EMBL/GenBank/DDBJ whole genome shotgun (WGS) entry which is preliminary data.</text>
</comment>
<dbReference type="PANTHER" id="PTHR34512:SF30">
    <property type="entry name" value="OUTER MEMBRANE PROTEIN ASSEMBLY FACTOR BAMB"/>
    <property type="match status" value="1"/>
</dbReference>
<dbReference type="PANTHER" id="PTHR34512">
    <property type="entry name" value="CELL SURFACE PROTEIN"/>
    <property type="match status" value="1"/>
</dbReference>
<dbReference type="Pfam" id="PF13360">
    <property type="entry name" value="PQQ_2"/>
    <property type="match status" value="1"/>
</dbReference>
<accession>A0A7X3S750</accession>
<reference evidence="3 4" key="1">
    <citation type="submission" date="2019-12" db="EMBL/GenBank/DDBJ databases">
        <authorList>
            <person name="Li M."/>
        </authorList>
    </citation>
    <scope>NUCLEOTIDE SEQUENCE [LARGE SCALE GENOMIC DNA]</scope>
    <source>
        <strain evidence="3 4">GBMRC 2046</strain>
    </source>
</reference>
<dbReference type="Proteomes" id="UP000433101">
    <property type="component" value="Unassembled WGS sequence"/>
</dbReference>
<feature type="domain" description="Pyrrolo-quinoline quinone repeat" evidence="2">
    <location>
        <begin position="120"/>
        <end position="356"/>
    </location>
</feature>
<dbReference type="InterPro" id="IPR015943">
    <property type="entry name" value="WD40/YVTN_repeat-like_dom_sf"/>
</dbReference>
<feature type="region of interest" description="Disordered" evidence="1">
    <location>
        <begin position="43"/>
        <end position="69"/>
    </location>
</feature>
<gene>
    <name evidence="3" type="ORF">GR183_05955</name>
</gene>
<dbReference type="InterPro" id="IPR011047">
    <property type="entry name" value="Quinoprotein_ADH-like_sf"/>
</dbReference>
<dbReference type="Gene3D" id="2.130.10.10">
    <property type="entry name" value="YVTN repeat-like/Quinoprotein amine dehydrogenase"/>
    <property type="match status" value="1"/>
</dbReference>
<organism evidence="3 4">
    <name type="scientific">Stappia sediminis</name>
    <dbReference type="NCBI Taxonomy" id="2692190"/>
    <lineage>
        <taxon>Bacteria</taxon>
        <taxon>Pseudomonadati</taxon>
        <taxon>Pseudomonadota</taxon>
        <taxon>Alphaproteobacteria</taxon>
        <taxon>Hyphomicrobiales</taxon>
        <taxon>Stappiaceae</taxon>
        <taxon>Stappia</taxon>
    </lineage>
</organism>
<dbReference type="AlphaFoldDB" id="A0A7X3S750"/>
<keyword evidence="4" id="KW-1185">Reference proteome</keyword>